<dbReference type="InterPro" id="IPR009781">
    <property type="entry name" value="DUF1345"/>
</dbReference>
<feature type="transmembrane region" description="Helical" evidence="1">
    <location>
        <begin position="167"/>
        <end position="186"/>
    </location>
</feature>
<accession>A0A5B8LSF2</accession>
<dbReference type="AlphaFoldDB" id="A0A5B8LSF2"/>
<gene>
    <name evidence="2" type="ORF">FPZ08_07355</name>
</gene>
<keyword evidence="1" id="KW-0472">Membrane</keyword>
<sequence length="226" mass="24382">MSKNRFSMFSRRMSHRHRLFYQACGVGLAAFVLTIWLVPAYAVGIAGNAFFLCYLGMVARKLPKLTPEFLAKHAREEDAPVGGIFFIAVGVVVVCVVSLFLALNGGDDPDIGEVVISVTSVLLGWFAFHTMAALHYAYEYYEAPEEAAGDTEVAGGLSFPGDEEPNGVAFLYFSYVLGAAVATSDIKVTSNSMRRRVIAHSTFAFFFNTVILAATVNVALTLGGGQ</sequence>
<feature type="transmembrane region" description="Helical" evidence="1">
    <location>
        <begin position="115"/>
        <end position="138"/>
    </location>
</feature>
<reference evidence="2 3" key="1">
    <citation type="submission" date="2019-07" db="EMBL/GenBank/DDBJ databases">
        <title>Full genome sequence of Devosia sp. Gsoil 520.</title>
        <authorList>
            <person name="Im W.-T."/>
        </authorList>
    </citation>
    <scope>NUCLEOTIDE SEQUENCE [LARGE SCALE GENOMIC DNA]</scope>
    <source>
        <strain evidence="2 3">Gsoil 520</strain>
    </source>
</reference>
<keyword evidence="1" id="KW-0812">Transmembrane</keyword>
<proteinExistence type="predicted"/>
<feature type="transmembrane region" description="Helical" evidence="1">
    <location>
        <begin position="198"/>
        <end position="220"/>
    </location>
</feature>
<name>A0A5B8LSF2_9HYPH</name>
<keyword evidence="1" id="KW-1133">Transmembrane helix</keyword>
<feature type="transmembrane region" description="Helical" evidence="1">
    <location>
        <begin position="83"/>
        <end position="103"/>
    </location>
</feature>
<evidence type="ECO:0000313" key="3">
    <source>
        <dbReference type="Proteomes" id="UP000315364"/>
    </source>
</evidence>
<dbReference type="KEGG" id="dea:FPZ08_07355"/>
<protein>
    <submittedName>
        <fullName evidence="2">DUF1345 domain-containing protein</fullName>
    </submittedName>
</protein>
<evidence type="ECO:0000256" key="1">
    <source>
        <dbReference type="SAM" id="Phobius"/>
    </source>
</evidence>
<dbReference type="OrthoDB" id="64737at2"/>
<dbReference type="EMBL" id="CP042304">
    <property type="protein sequence ID" value="QDZ10584.1"/>
    <property type="molecule type" value="Genomic_DNA"/>
</dbReference>
<dbReference type="Pfam" id="PF07077">
    <property type="entry name" value="DUF1345"/>
    <property type="match status" value="1"/>
</dbReference>
<keyword evidence="3" id="KW-1185">Reference proteome</keyword>
<dbReference type="Proteomes" id="UP000315364">
    <property type="component" value="Chromosome"/>
</dbReference>
<evidence type="ECO:0000313" key="2">
    <source>
        <dbReference type="EMBL" id="QDZ10584.1"/>
    </source>
</evidence>
<organism evidence="2 3">
    <name type="scientific">Devosia ginsengisoli</name>
    <dbReference type="NCBI Taxonomy" id="400770"/>
    <lineage>
        <taxon>Bacteria</taxon>
        <taxon>Pseudomonadati</taxon>
        <taxon>Pseudomonadota</taxon>
        <taxon>Alphaproteobacteria</taxon>
        <taxon>Hyphomicrobiales</taxon>
        <taxon>Devosiaceae</taxon>
        <taxon>Devosia</taxon>
    </lineage>
</organism>